<dbReference type="OMA" id="YALIYYA"/>
<dbReference type="GeneTree" id="ENSGT00940000153916"/>
<keyword evidence="3 5" id="KW-1133">Transmembrane helix</keyword>
<dbReference type="CTD" id="130814"/>
<reference evidence="9" key="2">
    <citation type="journal article" date="2007" name="PLoS Biol.">
        <title>Survey sequencing and comparative analysis of the elephant shark (Callorhinchus milii) genome.</title>
        <authorList>
            <person name="Venkatesh B."/>
            <person name="Kirkness E.F."/>
            <person name="Loh Y.H."/>
            <person name="Halpern A.L."/>
            <person name="Lee A.P."/>
            <person name="Johnson J."/>
            <person name="Dandona N."/>
            <person name="Viswanathan L.D."/>
            <person name="Tay A."/>
            <person name="Venter J.C."/>
            <person name="Strausberg R.L."/>
            <person name="Brenner S."/>
        </authorList>
    </citation>
    <scope>NUCLEOTIDE SEQUENCE [LARGE SCALE GENOMIC DNA]</scope>
</reference>
<accession>V9LES7</accession>
<keyword evidence="4 5" id="KW-0472">Membrane</keyword>
<feature type="transmembrane region" description="Helical" evidence="6">
    <location>
        <begin position="43"/>
        <end position="59"/>
    </location>
</feature>
<dbReference type="GeneID" id="103180945"/>
<feature type="transmembrane region" description="Helical" evidence="6">
    <location>
        <begin position="6"/>
        <end position="31"/>
    </location>
</feature>
<feature type="transmembrane region" description="Helical" evidence="6">
    <location>
        <begin position="79"/>
        <end position="103"/>
    </location>
</feature>
<dbReference type="STRING" id="7868.ENSCMIP00000023110"/>
<protein>
    <recommendedName>
        <fullName evidence="5">Solute carrier family 66 member 3</fullName>
    </recommendedName>
</protein>
<evidence type="ECO:0000256" key="3">
    <source>
        <dbReference type="ARBA" id="ARBA00022989"/>
    </source>
</evidence>
<evidence type="ECO:0000313" key="7">
    <source>
        <dbReference type="EMBL" id="AFP10717.1"/>
    </source>
</evidence>
<dbReference type="Ensembl" id="ENSCMIT00000023507.1">
    <property type="protein sequence ID" value="ENSCMIP00000023110.1"/>
    <property type="gene ID" value="ENSCMIG00000010368.1"/>
</dbReference>
<dbReference type="KEGG" id="cmk:103180945"/>
<proteinExistence type="evidence at transcript level"/>
<evidence type="ECO:0000313" key="8">
    <source>
        <dbReference type="Ensembl" id="ENSCMIP00000023110.1"/>
    </source>
</evidence>
<name>V9LES7_CALMI</name>
<evidence type="ECO:0000256" key="2">
    <source>
        <dbReference type="ARBA" id="ARBA00022692"/>
    </source>
</evidence>
<keyword evidence="2 5" id="KW-0812">Transmembrane</keyword>
<evidence type="ECO:0000256" key="4">
    <source>
        <dbReference type="ARBA" id="ARBA00023136"/>
    </source>
</evidence>
<dbReference type="PIRSF" id="PIRSF023381">
    <property type="entry name" value="MannP-dilichol_defect-1p"/>
    <property type="match status" value="1"/>
</dbReference>
<evidence type="ECO:0000256" key="1">
    <source>
        <dbReference type="ARBA" id="ARBA00004141"/>
    </source>
</evidence>
<dbReference type="InterPro" id="IPR006603">
    <property type="entry name" value="PQ-loop_rpt"/>
</dbReference>
<dbReference type="Proteomes" id="UP000314986">
    <property type="component" value="Unassembled WGS sequence"/>
</dbReference>
<dbReference type="GO" id="GO:0016020">
    <property type="term" value="C:membrane"/>
    <property type="evidence" value="ECO:0007669"/>
    <property type="project" value="UniProtKB-SubCell"/>
</dbReference>
<evidence type="ECO:0000256" key="6">
    <source>
        <dbReference type="SAM" id="Phobius"/>
    </source>
</evidence>
<keyword evidence="9" id="KW-1185">Reference proteome</keyword>
<dbReference type="PANTHER" id="PTHR12226:SF3">
    <property type="entry name" value="SOLUTE CARRIER FAMILY 66 MEMBER 3"/>
    <property type="match status" value="1"/>
</dbReference>
<dbReference type="OrthoDB" id="271506at2759"/>
<dbReference type="RefSeq" id="XP_007895274.1">
    <property type="nucleotide sequence ID" value="XM_007897083.2"/>
</dbReference>
<comment type="subcellular location">
    <subcellularLocation>
        <location evidence="1 5">Membrane</location>
        <topology evidence="1 5">Multi-pass membrane protein</topology>
    </subcellularLocation>
</comment>
<gene>
    <name evidence="8" type="primary">slc66a3</name>
</gene>
<dbReference type="Gene3D" id="1.20.1280.290">
    <property type="match status" value="2"/>
</dbReference>
<sequence length="218" mass="24819">MERESALVFLNSSIFVVSMILKFPQIFTVIAAKNARGVSVRSLLLELIGFLVFLTYQTYYEYPPVTYLEYPILIAQDAILLMFVLFFNGNIGTALPYAILLIIGWRLLTVHKVIIDVAMNMSTFISASSKYAQLKSLRETRDSGQVSALTWGFAVYTSAARICTTMMTTEDPAVVTRFVVICALNLWVLIYILYYRKGKEEKKDQKEQQSKKQHPKAE</sequence>
<dbReference type="InterPro" id="IPR016817">
    <property type="entry name" value="MannP-dilichol_defect-1"/>
</dbReference>
<reference evidence="8" key="4">
    <citation type="submission" date="2025-05" db="UniProtKB">
        <authorList>
            <consortium name="Ensembl"/>
        </authorList>
    </citation>
    <scope>IDENTIFICATION</scope>
</reference>
<dbReference type="AlphaFoldDB" id="V9LES7"/>
<feature type="transmembrane region" description="Helical" evidence="6">
    <location>
        <begin position="148"/>
        <end position="168"/>
    </location>
</feature>
<dbReference type="EMBL" id="JW878200">
    <property type="protein sequence ID" value="AFP10717.1"/>
    <property type="molecule type" value="mRNA"/>
</dbReference>
<dbReference type="Pfam" id="PF04193">
    <property type="entry name" value="PQ-loop"/>
    <property type="match status" value="1"/>
</dbReference>
<reference evidence="7 9" key="3">
    <citation type="journal article" date="2014" name="Nature">
        <title>Elephant shark genome provides unique insights into gnathostome evolution.</title>
        <authorList>
            <consortium name="International Elephant Shark Genome Sequencing Consortium"/>
            <person name="Venkatesh B."/>
            <person name="Lee A.P."/>
            <person name="Ravi V."/>
            <person name="Maurya A.K."/>
            <person name="Lian M.M."/>
            <person name="Swann J.B."/>
            <person name="Ohta Y."/>
            <person name="Flajnik M.F."/>
            <person name="Sutoh Y."/>
            <person name="Kasahara M."/>
            <person name="Hoon S."/>
            <person name="Gangu V."/>
            <person name="Roy S.W."/>
            <person name="Irimia M."/>
            <person name="Korzh V."/>
            <person name="Kondrychyn I."/>
            <person name="Lim Z.W."/>
            <person name="Tay B.H."/>
            <person name="Tohari S."/>
            <person name="Kong K.W."/>
            <person name="Ho S."/>
            <person name="Lorente-Galdos B."/>
            <person name="Quilez J."/>
            <person name="Marques-Bonet T."/>
            <person name="Raney B.J."/>
            <person name="Ingham P.W."/>
            <person name="Tay A."/>
            <person name="Hillier L.W."/>
            <person name="Minx P."/>
            <person name="Boehm T."/>
            <person name="Wilson R.K."/>
            <person name="Brenner S."/>
            <person name="Warren W.C."/>
        </authorList>
    </citation>
    <scope>NUCLEOTIDE SEQUENCE</scope>
    <source>
        <tissue evidence="7">Intestine</tissue>
    </source>
</reference>
<evidence type="ECO:0000256" key="5">
    <source>
        <dbReference type="PIRNR" id="PIRNR023381"/>
    </source>
</evidence>
<dbReference type="PANTHER" id="PTHR12226">
    <property type="entry name" value="MANNOSE-P-DOLICHOL UTILIZATION DEFECT 1 LEC35 -RELATED"/>
    <property type="match status" value="1"/>
</dbReference>
<reference evidence="9" key="1">
    <citation type="journal article" date="2006" name="Science">
        <title>Ancient noncoding elements conserved in the human genome.</title>
        <authorList>
            <person name="Venkatesh B."/>
            <person name="Kirkness E.F."/>
            <person name="Loh Y.H."/>
            <person name="Halpern A.L."/>
            <person name="Lee A.P."/>
            <person name="Johnson J."/>
            <person name="Dandona N."/>
            <person name="Viswanathan L.D."/>
            <person name="Tay A."/>
            <person name="Venter J.C."/>
            <person name="Strausberg R.L."/>
            <person name="Brenner S."/>
        </authorList>
    </citation>
    <scope>NUCLEOTIDE SEQUENCE [LARGE SCALE GENOMIC DNA]</scope>
</reference>
<organism evidence="7">
    <name type="scientific">Callorhinchus milii</name>
    <name type="common">Ghost shark</name>
    <dbReference type="NCBI Taxonomy" id="7868"/>
    <lineage>
        <taxon>Eukaryota</taxon>
        <taxon>Metazoa</taxon>
        <taxon>Chordata</taxon>
        <taxon>Craniata</taxon>
        <taxon>Vertebrata</taxon>
        <taxon>Chondrichthyes</taxon>
        <taxon>Holocephali</taxon>
        <taxon>Chimaeriformes</taxon>
        <taxon>Callorhinchidae</taxon>
        <taxon>Callorhinchus</taxon>
    </lineage>
</organism>
<feature type="transmembrane region" description="Helical" evidence="6">
    <location>
        <begin position="174"/>
        <end position="194"/>
    </location>
</feature>
<evidence type="ECO:0000313" key="9">
    <source>
        <dbReference type="Proteomes" id="UP000314986"/>
    </source>
</evidence>